<dbReference type="Pfam" id="PF10651">
    <property type="entry name" value="BppU_N"/>
    <property type="match status" value="1"/>
</dbReference>
<keyword evidence="3" id="KW-1185">Reference proteome</keyword>
<proteinExistence type="predicted"/>
<dbReference type="EMBL" id="CP058649">
    <property type="protein sequence ID" value="QUI24866.1"/>
    <property type="molecule type" value="Genomic_DNA"/>
</dbReference>
<accession>A0A8J8SIR0</accession>
<sequence>MVKNYPIVLDLKETFIGELFEVVSQDTESNIFNITIVDNTNNVDLTGHTAKAKFTDSKGSVYEQDCTITDAVNGLITVVLALDTISVEGITTAEISLHIGNVKATSGLFKFKVRNSMENGETIVPTNLLPNYKNDLAEVQGNVDSVQGQLNQVVIGGTDVDPRLSQALVDVEGTSWDVFKEQLDYWYSKINDLKSKIVDAETLQLNSTDSNASILGYPANTKGLFRPGAKGVAPVTNLLGANGTAEIEVASIGAIAYKSIDSTLNLTSDKYILFYNVTTAPATSVRNTPLVKLQDDSSLFQSTTENYNASTGRKVWKFETTQNIKELLWWGHTTDVNPKIKEFMLIQVDDVTYNLSDAELLAKYHYIENTVTCALSYELVSRTQNIFDKDKSINGGYYDPNGIWTDYTGQYSTDYIYCKSDTEYMHNRGTNSYINFYDANKSRISSITAQTFTTPKNARYFITHCSVDDKTIDEFMIVEGNTMPINYIPFDFDKTEFSTGRRMTRIGDMYDEITTDGKLIYRNSDETVLNGSYNWVNHSNLTGLKRVRIDAAVTSVFQNYLANSTVNRLRKNDNKNVPFDGGGTVGDTWNYSGGFFVIAVPNSDTGFTDGVTPTSQNWKDYFNANPYILEYQLAQEETIEDGQQGYKAPYSIHAYQSGDLVQIPTTIKEVNLTAESTITLDYKCISILELKGVNGDLTGTLESDGVTITLDAPYTGAVIAKGERARGTCLNIIQDAWIPGNIGAAVGSLNVAVGDTNTKVMTLEDTLNMLIVQSL</sequence>
<evidence type="ECO:0000313" key="3">
    <source>
        <dbReference type="Proteomes" id="UP000683246"/>
    </source>
</evidence>
<dbReference type="AlphaFoldDB" id="A0A8J8SIR0"/>
<dbReference type="Proteomes" id="UP000683246">
    <property type="component" value="Chromosome"/>
</dbReference>
<feature type="domain" description="BppU N-terminal" evidence="1">
    <location>
        <begin position="3"/>
        <end position="139"/>
    </location>
</feature>
<dbReference type="Gene3D" id="2.60.40.3350">
    <property type="match status" value="1"/>
</dbReference>
<reference evidence="2" key="1">
    <citation type="submission" date="2020-07" db="EMBL/GenBank/DDBJ databases">
        <title>Vallitalea pronyensis genome.</title>
        <authorList>
            <person name="Postec A."/>
        </authorList>
    </citation>
    <scope>NUCLEOTIDE SEQUENCE</scope>
    <source>
        <strain evidence="2">FatNI3</strain>
    </source>
</reference>
<gene>
    <name evidence="2" type="ORF">HZI73_22315</name>
</gene>
<organism evidence="2 3">
    <name type="scientific">Vallitalea pronyensis</name>
    <dbReference type="NCBI Taxonomy" id="1348613"/>
    <lineage>
        <taxon>Bacteria</taxon>
        <taxon>Bacillati</taxon>
        <taxon>Bacillota</taxon>
        <taxon>Clostridia</taxon>
        <taxon>Lachnospirales</taxon>
        <taxon>Vallitaleaceae</taxon>
        <taxon>Vallitalea</taxon>
    </lineage>
</organism>
<dbReference type="InterPro" id="IPR018913">
    <property type="entry name" value="BppU_N"/>
</dbReference>
<evidence type="ECO:0000259" key="1">
    <source>
        <dbReference type="Pfam" id="PF10651"/>
    </source>
</evidence>
<protein>
    <submittedName>
        <fullName evidence="2">BppU family phage baseplate upper protein</fullName>
    </submittedName>
</protein>
<name>A0A8J8SIR0_9FIRM</name>
<dbReference type="KEGG" id="vpy:HZI73_22315"/>
<dbReference type="RefSeq" id="WP_212695566.1">
    <property type="nucleotide sequence ID" value="NZ_CP058649.1"/>
</dbReference>
<evidence type="ECO:0000313" key="2">
    <source>
        <dbReference type="EMBL" id="QUI24866.1"/>
    </source>
</evidence>